<dbReference type="Proteomes" id="UP000516052">
    <property type="component" value="Chromosome"/>
</dbReference>
<feature type="region of interest" description="Disordered" evidence="1">
    <location>
        <begin position="1903"/>
        <end position="1953"/>
    </location>
</feature>
<evidence type="ECO:0000256" key="2">
    <source>
        <dbReference type="SAM" id="SignalP"/>
    </source>
</evidence>
<feature type="region of interest" description="Disordered" evidence="1">
    <location>
        <begin position="44"/>
        <end position="104"/>
    </location>
</feature>
<dbReference type="InterPro" id="IPR050708">
    <property type="entry name" value="T6SS_VgrG/RHS"/>
</dbReference>
<dbReference type="EMBL" id="CP060828">
    <property type="protein sequence ID" value="QNP70203.1"/>
    <property type="molecule type" value="Genomic_DNA"/>
</dbReference>
<evidence type="ECO:0000256" key="1">
    <source>
        <dbReference type="SAM" id="MobiDB-lite"/>
    </source>
</evidence>
<dbReference type="InterPro" id="IPR022385">
    <property type="entry name" value="Rhs_assc_core"/>
</dbReference>
<feature type="compositionally biased region" description="Gly residues" evidence="1">
    <location>
        <begin position="1921"/>
        <end position="1937"/>
    </location>
</feature>
<evidence type="ECO:0000313" key="3">
    <source>
        <dbReference type="EMBL" id="QNP70203.1"/>
    </source>
</evidence>
<organism evidence="3 4">
    <name type="scientific">Streptomyces roseirectus</name>
    <dbReference type="NCBI Taxonomy" id="2768066"/>
    <lineage>
        <taxon>Bacteria</taxon>
        <taxon>Bacillati</taxon>
        <taxon>Actinomycetota</taxon>
        <taxon>Actinomycetes</taxon>
        <taxon>Kitasatosporales</taxon>
        <taxon>Streptomycetaceae</taxon>
        <taxon>Streptomyces</taxon>
    </lineage>
</organism>
<sequence>MSFGIGTSRRRGGGRRRTGRLLGQSLALALVVPLGVAQVAQAAGPQGLGRPDVPKTRQGKFKDFDGPGAKEARRKVAEDVKANAAQAERARSGHKATWPGEGESTLTLTRGKETAVEPSGLPVTLAPSADGKARVTVLDQKAARDAGIIGVVLTAESDTASNTEVSVDYGDFASAVGGNWSQRLRMVQLPACVLTTPLKPECRTQTPLPSDNDTADRTVSAKVRLAAAPGGTSTQLASGSTATVLAVTAASAGAGESPKGGGDYSATPLSESSSWQAGGNSGAFTWSYGFTLPPAAAGPVPPLSLSYDSGSVDGRTATTNNQGTSVGEGFNLTESYIERTYGSCDEDGHDDVHDLCWKYDNARLVLNGKSSRLVKVSDDDKTSVWRLEDDDASKVTRTLGADNDDNDGEHWTVVTGDGTTYEFGLNKLSGAGAQRTNSVATVAVFGDDEKEPGYDQGSAFADRALTQAWRWNLDYVEDPRGNAATYWYTKESNYYKKNKSTTANSLYTRGGYLDRIEYGLRADALFTDKADAKVDFDYAERCTDADCSSLTKDTADRWPDVPFDAICSKDDDECNSAGPSFFSRKRLTGINTFSYNATSAGYDAVDSWAFTGKYLQSGDLADPSDRVLTLTSLKRTGRAGDSAIGLNPISFTYGMLPNRVDATDNILPLSLPRISTITSETGAITRVTLSGQECVRSEVLNAAPDTNTRSCYPQFWHINGAENASIDWFHKYRVLAVTVSDPAANNEAVEHAYSYSGAAWHHSDDPFTPKDERTWSDWRGYRQVTAWTGATDVTRSRTVSLYFQGMDGDKNKDGTTKSVSLAPLPAPALGVPTVTDTNEFAGQLRQQVTYDGNTAVSASANDPWSKQTATQTAPDATAHVARYVRTEKAYSYTYLTVPQTWRKRQTTTTFDSYGMPVTAEDSGDAAKDGDETCTRTWYARGGSFTSLVSRARTVGRTCATADSALSLPTSMSPTAPARGDVLSDVATVYDTANAATWSADQTPTKGLPTWTGRATGYAATGDRAPSGWQKLSTTTYDTLGRPLTVSDASGTVANTTTYTPADAGPLTRTVTANAKQYKTTSFLDPRRGLTLRVYDPNSKKTESSYDALGRLTQVWLPNRVSSSQVPSYKFDYKLNTGTPSWVSTSTLKRDGDTYNTSYALYDALLRPLQTQSPTPQGGRMLTDTRYDTRGLAYESYAEAFESTATPDGIYKRVEYGGSPVQTRTVFDGAGRATTSTLYVFGVQKWSTATSYTGDSVATTALEGGSAKRVITDVRGQTTETRTYAGTSPADAAYGSGPGAAFTTTKSTYELDGKQKTLTGPDNTTWTYTYDLFGRQAKASDPDKGTSSVEFDVLDRPTKATDSTNTSILTGYDELGRVTGTWKGTRTDANQLTGYTYDTLLKGQPTSSTRYVGGKTGAAYSQTVTAYDTLGRATSTDLQLPATDPFVTAKQPAKLTFESYYNLDGTLQQTREPALGGLPSEIIGYGYDDLGNVKSVGGATGYLRDVSYSATAQPQQVTLGTGSPDLKNTYVTNVYEEGTGRLTRSNVTDQTHPYMLQDLNYTYDQTGNVTKISDPTLLGGSSTADTQCFAYDGYQRLTEAWTPTSQNCADTRSAANLSGPAPYWSSYTYNTAGQRTSETVHKSTGDTKTTYCYTKTAQPHTLTGTTTGTDCATPQKTYTYDAAGNTLKRPGVSKPQDLTWTPEGKLNKLTENGVSTDYLYSADNTLLIRATQNGERVLYTGATELHLRADGTVWAQRTYSAGSVTAALRSNESGTDKLTYLTADHHGTSSLVLNPDTAQTFTKRYTNPFGADRGTPVFGPWPNDKGFLGKTRDVTTGLTHIGARQYDPITGQFLSVDPVLDPANPQTLNGYSYAGNNPVTFSDPTGLKIDNCSYYIDCTANGGNIDEVKQNHPPRPTPAKGNGRGKIGTGGGGQGGTASSGSRTSSGSNAPSGTSCVPRIQCGVTSPGPVVGPAPMYLPYIPPGVAHPDYLQARKCAGQPVLLECNPGDAILGGGSDDLRVIGFKWAAGLLEGSATYGEDSRVAEQVMKTDISAAQREEIVQLWRQGKLEGSLEPYSIGGKSFTGKVRQYASDQWAILTGNENAATGVLGSYTADYKIIRANSTGVQARITIDNNMTISSFMHYATGYGTSRDRFVQRFDHDGLVAAGNAGVSHNMNITFRVMIPF</sequence>
<gene>
    <name evidence="3" type="ORF">IAG44_12590</name>
</gene>
<feature type="signal peptide" evidence="2">
    <location>
        <begin position="1"/>
        <end position="42"/>
    </location>
</feature>
<feature type="chain" id="PRO_5028842133" evidence="2">
    <location>
        <begin position="43"/>
        <end position="2185"/>
    </location>
</feature>
<evidence type="ECO:0000313" key="4">
    <source>
        <dbReference type="Proteomes" id="UP000516052"/>
    </source>
</evidence>
<reference evidence="3 4" key="1">
    <citation type="submission" date="2020-08" db="EMBL/GenBank/DDBJ databases">
        <title>A novel species.</title>
        <authorList>
            <person name="Gao J."/>
        </authorList>
    </citation>
    <scope>NUCLEOTIDE SEQUENCE [LARGE SCALE GENOMIC DNA]</scope>
    <source>
        <strain evidence="3 4">CRXT-G-22</strain>
    </source>
</reference>
<accession>A0A7H0IBN7</accession>
<dbReference type="PANTHER" id="PTHR32305">
    <property type="match status" value="1"/>
</dbReference>
<dbReference type="PANTHER" id="PTHR32305:SF17">
    <property type="entry name" value="TRNA NUCLEASE WAPA"/>
    <property type="match status" value="1"/>
</dbReference>
<keyword evidence="2" id="KW-0732">Signal</keyword>
<dbReference type="Gene3D" id="2.180.10.10">
    <property type="entry name" value="RHS repeat-associated core"/>
    <property type="match status" value="2"/>
</dbReference>
<dbReference type="NCBIfam" id="TIGR03696">
    <property type="entry name" value="Rhs_assc_core"/>
    <property type="match status" value="1"/>
</dbReference>
<keyword evidence="4" id="KW-1185">Reference proteome</keyword>
<feature type="compositionally biased region" description="Basic and acidic residues" evidence="1">
    <location>
        <begin position="52"/>
        <end position="81"/>
    </location>
</feature>
<protein>
    <submittedName>
        <fullName evidence="3">RHS repeat-associated core domain-containing protein</fullName>
    </submittedName>
</protein>
<dbReference type="Pfam" id="PF05593">
    <property type="entry name" value="RHS_repeat"/>
    <property type="match status" value="1"/>
</dbReference>
<dbReference type="RefSeq" id="WP_187747220.1">
    <property type="nucleotide sequence ID" value="NZ_CP060828.1"/>
</dbReference>
<dbReference type="KEGG" id="sroi:IAG44_12590"/>
<name>A0A7H0IBN7_9ACTN</name>
<proteinExistence type="predicted"/>
<dbReference type="InterPro" id="IPR031325">
    <property type="entry name" value="RHS_repeat"/>
</dbReference>
<feature type="compositionally biased region" description="Low complexity" evidence="1">
    <location>
        <begin position="1938"/>
        <end position="1952"/>
    </location>
</feature>